<reference evidence="1" key="1">
    <citation type="submission" date="2022-11" db="EMBL/GenBank/DDBJ databases">
        <title>Genomic repertoires linked with pathogenic potency of arthritogenic Prevotella copri isolated from the gut of rheumatoid arthritis patients.</title>
        <authorList>
            <person name="Nii T."/>
            <person name="Maeda Y."/>
            <person name="Motooka D."/>
            <person name="Naito M."/>
            <person name="Matsumoto Y."/>
            <person name="Ogawa T."/>
            <person name="Oguro-Igashira E."/>
            <person name="Kishikawa T."/>
            <person name="Yamashita M."/>
            <person name="Koizumi S."/>
            <person name="Kurakawa T."/>
            <person name="Okumura R."/>
            <person name="Kayama H."/>
            <person name="Murakami M."/>
            <person name="Sakaguchi T."/>
            <person name="Das B."/>
            <person name="Nakamura S."/>
            <person name="Okada Y."/>
            <person name="Kumanogoh A."/>
            <person name="Takeda K."/>
        </authorList>
    </citation>
    <scope>NUCLEOTIDE SEQUENCE</scope>
    <source>
        <strain evidence="1">H019-1</strain>
    </source>
</reference>
<dbReference type="AlphaFoldDB" id="A0AAW5U9Z3"/>
<organism evidence="1 2">
    <name type="scientific">Segatella copri</name>
    <dbReference type="NCBI Taxonomy" id="165179"/>
    <lineage>
        <taxon>Bacteria</taxon>
        <taxon>Pseudomonadati</taxon>
        <taxon>Bacteroidota</taxon>
        <taxon>Bacteroidia</taxon>
        <taxon>Bacteroidales</taxon>
        <taxon>Prevotellaceae</taxon>
        <taxon>Segatella</taxon>
    </lineage>
</organism>
<accession>A0AAW5U9Z3</accession>
<evidence type="ECO:0000313" key="2">
    <source>
        <dbReference type="Proteomes" id="UP001209417"/>
    </source>
</evidence>
<comment type="caution">
    <text evidence="1">The sequence shown here is derived from an EMBL/GenBank/DDBJ whole genome shotgun (WGS) entry which is preliminary data.</text>
</comment>
<dbReference type="EMBL" id="JAPDVG010000001">
    <property type="protein sequence ID" value="MCW4132372.1"/>
    <property type="molecule type" value="Genomic_DNA"/>
</dbReference>
<dbReference type="RefSeq" id="WP_264952090.1">
    <property type="nucleotide sequence ID" value="NZ_JAPDVE010000011.1"/>
</dbReference>
<dbReference type="Proteomes" id="UP001209417">
    <property type="component" value="Unassembled WGS sequence"/>
</dbReference>
<dbReference type="Pfam" id="PF08889">
    <property type="entry name" value="WbqC"/>
    <property type="match status" value="2"/>
</dbReference>
<name>A0AAW5U9Z3_9BACT</name>
<dbReference type="InterPro" id="IPR014985">
    <property type="entry name" value="WbqC"/>
</dbReference>
<proteinExistence type="predicted"/>
<sequence length="243" mass="29061">MKALLSSTYFGPIQWYQKLNRYDECLIERHESFIKQTYRNRMIIPTTNGPLSLTIPTNHDISLSMKDIRISDHANWRHVHWNALLSAYGESPFFEYYQDDIRPFYEKKYEFLFDFNMETTEKMIELLDIRPKISVTDEYVLSEERKVKSEERKVKSEETTFGDRRESQFNSPEAQAQFNIQHSTFNTQISDFRDAIRPKKPLPDPEFESKRYYQVYGQKHGFQPNMSILDLLFNEGNEAIFFL</sequence>
<protein>
    <submittedName>
        <fullName evidence="1">WbqC family protein</fullName>
    </submittedName>
</protein>
<gene>
    <name evidence="1" type="ORF">ONT19_12425</name>
</gene>
<evidence type="ECO:0000313" key="1">
    <source>
        <dbReference type="EMBL" id="MCW4132372.1"/>
    </source>
</evidence>